<keyword evidence="2" id="KW-0479">Metal-binding</keyword>
<dbReference type="EMBL" id="JAMFTH010000006">
    <property type="protein sequence ID" value="MCP8900679.1"/>
    <property type="molecule type" value="Genomic_DNA"/>
</dbReference>
<dbReference type="Proteomes" id="UP001139319">
    <property type="component" value="Unassembled WGS sequence"/>
</dbReference>
<evidence type="ECO:0000313" key="5">
    <source>
        <dbReference type="Proteomes" id="UP001139319"/>
    </source>
</evidence>
<evidence type="ECO:0000256" key="3">
    <source>
        <dbReference type="PIRSR" id="PIRSR603782-2"/>
    </source>
</evidence>
<keyword evidence="3" id="KW-1015">Disulfide bond</keyword>
<feature type="binding site" evidence="2">
    <location>
        <position position="74"/>
    </location>
    <ligand>
        <name>Cu cation</name>
        <dbReference type="ChEBI" id="CHEBI:23378"/>
    </ligand>
</feature>
<keyword evidence="2" id="KW-0186">Copper</keyword>
<accession>A0A9X2HZM4</accession>
<organism evidence="4 5">
    <name type="scientific">Gilvimarinus xylanilyticus</name>
    <dbReference type="NCBI Taxonomy" id="2944139"/>
    <lineage>
        <taxon>Bacteria</taxon>
        <taxon>Pseudomonadati</taxon>
        <taxon>Pseudomonadota</taxon>
        <taxon>Gammaproteobacteria</taxon>
        <taxon>Cellvibrionales</taxon>
        <taxon>Cellvibrionaceae</taxon>
        <taxon>Gilvimarinus</taxon>
    </lineage>
</organism>
<comment type="caution">
    <text evidence="4">The sequence shown here is derived from an EMBL/GenBank/DDBJ whole genome shotgun (WGS) entry which is preliminary data.</text>
</comment>
<feature type="binding site" evidence="2">
    <location>
        <position position="70"/>
    </location>
    <ligand>
        <name>Cu cation</name>
        <dbReference type="ChEBI" id="CHEBI:23378"/>
    </ligand>
</feature>
<dbReference type="SUPFAM" id="SSF52833">
    <property type="entry name" value="Thioredoxin-like"/>
    <property type="match status" value="1"/>
</dbReference>
<proteinExistence type="inferred from homology"/>
<dbReference type="Gene3D" id="3.40.30.10">
    <property type="entry name" value="Glutaredoxin"/>
    <property type="match status" value="1"/>
</dbReference>
<evidence type="ECO:0000256" key="1">
    <source>
        <dbReference type="ARBA" id="ARBA00010996"/>
    </source>
</evidence>
<evidence type="ECO:0000313" key="4">
    <source>
        <dbReference type="EMBL" id="MCP8900679.1"/>
    </source>
</evidence>
<sequence length="185" mass="20188">MKRTAITIAAVFTALAALPASLWLAALLWPAPQSYPAITPFSWQDTQAQWHSLSESQAPFTLLFLGFLSCQNVCPARLGELAGIARTLPSGTVQVLYVTLEPNTDTPALRQRHIDSLGVKSGRLSPEALSQLRRELRDNSAAKSPAHHVNRVYLLHRSGKLAAVFNQQPLQAEAITQQLSTLSIL</sequence>
<keyword evidence="5" id="KW-1185">Reference proteome</keyword>
<dbReference type="RefSeq" id="WP_253968972.1">
    <property type="nucleotide sequence ID" value="NZ_JAMFTH010000006.1"/>
</dbReference>
<dbReference type="InterPro" id="IPR003782">
    <property type="entry name" value="SCO1/SenC"/>
</dbReference>
<reference evidence="4" key="2">
    <citation type="submission" date="2023-01" db="EMBL/GenBank/DDBJ databases">
        <title>Gilvimarinus xylanilyticus HB14 isolated from Caulerpa lentillifera aquaculture base in Hainan, China.</title>
        <authorList>
            <person name="Zhang Y.-J."/>
        </authorList>
    </citation>
    <scope>NUCLEOTIDE SEQUENCE</scope>
    <source>
        <strain evidence="4">HB14</strain>
    </source>
</reference>
<protein>
    <submittedName>
        <fullName evidence="4">SCO family protein</fullName>
    </submittedName>
</protein>
<evidence type="ECO:0000256" key="2">
    <source>
        <dbReference type="PIRSR" id="PIRSR603782-1"/>
    </source>
</evidence>
<dbReference type="Pfam" id="PF02630">
    <property type="entry name" value="SCO1-SenC"/>
    <property type="match status" value="1"/>
</dbReference>
<gene>
    <name evidence="4" type="ORF">M6D89_15325</name>
</gene>
<name>A0A9X2HZM4_9GAMM</name>
<comment type="similarity">
    <text evidence="1">Belongs to the SCO1/2 family.</text>
</comment>
<dbReference type="GO" id="GO:0046872">
    <property type="term" value="F:metal ion binding"/>
    <property type="evidence" value="ECO:0007669"/>
    <property type="project" value="UniProtKB-KW"/>
</dbReference>
<dbReference type="AlphaFoldDB" id="A0A9X2HZM4"/>
<reference evidence="4" key="1">
    <citation type="submission" date="2022-05" db="EMBL/GenBank/DDBJ databases">
        <authorList>
            <person name="Sun H.-N."/>
        </authorList>
    </citation>
    <scope>NUCLEOTIDE SEQUENCE</scope>
    <source>
        <strain evidence="4">HB14</strain>
    </source>
</reference>
<dbReference type="InterPro" id="IPR036249">
    <property type="entry name" value="Thioredoxin-like_sf"/>
</dbReference>
<feature type="disulfide bond" description="Redox-active" evidence="3">
    <location>
        <begin position="70"/>
        <end position="74"/>
    </location>
</feature>